<feature type="transmembrane region" description="Helical" evidence="1">
    <location>
        <begin position="72"/>
        <end position="90"/>
    </location>
</feature>
<proteinExistence type="predicted"/>
<reference evidence="2 3" key="1">
    <citation type="submission" date="2019-01" db="EMBL/GenBank/DDBJ databases">
        <title>Colonization of the human gut by bovine bacteria present in Parmesan cheese.</title>
        <authorList>
            <person name="Lugli G.A."/>
            <person name="Milani C."/>
        </authorList>
    </citation>
    <scope>NUCLEOTIDE SEQUENCE [LARGE SCALE GENOMIC DNA]</scope>
    <source>
        <strain evidence="2 3">LDELB18P1</strain>
    </source>
</reference>
<keyword evidence="1" id="KW-0812">Transmembrane</keyword>
<dbReference type="Proteomes" id="UP000292818">
    <property type="component" value="Unassembled WGS sequence"/>
</dbReference>
<gene>
    <name evidence="2" type="ORF">LDELB18P1_0101</name>
</gene>
<evidence type="ECO:0000256" key="1">
    <source>
        <dbReference type="SAM" id="Phobius"/>
    </source>
</evidence>
<evidence type="ECO:0000313" key="3">
    <source>
        <dbReference type="Proteomes" id="UP000292818"/>
    </source>
</evidence>
<protein>
    <submittedName>
        <fullName evidence="2">Uncharacterized protein</fullName>
    </submittedName>
</protein>
<dbReference type="EMBL" id="SETJ01000009">
    <property type="protein sequence ID" value="RZM17399.1"/>
    <property type="molecule type" value="Genomic_DNA"/>
</dbReference>
<keyword evidence="1" id="KW-0472">Membrane</keyword>
<comment type="caution">
    <text evidence="2">The sequence shown here is derived from an EMBL/GenBank/DDBJ whole genome shotgun (WGS) entry which is preliminary data.</text>
</comment>
<organism evidence="2 3">
    <name type="scientific">Lactobacillus delbrueckii</name>
    <dbReference type="NCBI Taxonomy" id="1584"/>
    <lineage>
        <taxon>Bacteria</taxon>
        <taxon>Bacillati</taxon>
        <taxon>Bacillota</taxon>
        <taxon>Bacilli</taxon>
        <taxon>Lactobacillales</taxon>
        <taxon>Lactobacillaceae</taxon>
        <taxon>Lactobacillus</taxon>
    </lineage>
</organism>
<name>A0A4Q7DYC3_9LACO</name>
<sequence>MDTTNSITFTSKLTFWDKFKCFYLLHLYSLISLYNVKKWQRILGHLIYIFICIIVAITLFSDADLGPKLFDIFCFLSFFWMPAITSFKVARNIPNNVQLILIPGNTTETSNTPSLKVLYSDTRIDRFKNAILFDTTNFYFIVYYNNIADKRVQLVYSIISKKQNNDILAKFNFVKTISPDLKKIIKLHI</sequence>
<feature type="transmembrane region" description="Helical" evidence="1">
    <location>
        <begin position="42"/>
        <end position="60"/>
    </location>
</feature>
<accession>A0A4Q7DYC3</accession>
<keyword evidence="1" id="KW-1133">Transmembrane helix</keyword>
<evidence type="ECO:0000313" key="2">
    <source>
        <dbReference type="EMBL" id="RZM17399.1"/>
    </source>
</evidence>
<dbReference type="AlphaFoldDB" id="A0A4Q7DYC3"/>